<organism evidence="1">
    <name type="scientific">uncultured marine virus</name>
    <dbReference type="NCBI Taxonomy" id="186617"/>
    <lineage>
        <taxon>Viruses</taxon>
        <taxon>environmental samples</taxon>
    </lineage>
</organism>
<dbReference type="EMBL" id="KR029602">
    <property type="protein sequence ID" value="AKH48254.1"/>
    <property type="molecule type" value="Genomic_DNA"/>
</dbReference>
<protein>
    <submittedName>
        <fullName evidence="1">Uncharacterized protein</fullName>
    </submittedName>
</protein>
<accession>A0A0F7L6S8</accession>
<name>A0A0F7L6S8_9VIRU</name>
<reference evidence="1" key="1">
    <citation type="journal article" date="2015" name="Front. Microbiol.">
        <title>Combining genomic sequencing methods to explore viral diversity and reveal potential virus-host interactions.</title>
        <authorList>
            <person name="Chow C.E."/>
            <person name="Winget D.M."/>
            <person name="White R.A.III."/>
            <person name="Hallam S.J."/>
            <person name="Suttle C.A."/>
        </authorList>
    </citation>
    <scope>NUCLEOTIDE SEQUENCE</scope>
    <source>
        <strain evidence="1">Oxic1_7</strain>
    </source>
</reference>
<reference evidence="1" key="2">
    <citation type="submission" date="2015-03" db="EMBL/GenBank/DDBJ databases">
        <authorList>
            <person name="Chow C.-E.T."/>
            <person name="Winget D.M."/>
            <person name="White R.A.III."/>
            <person name="Hallam S.J."/>
            <person name="Suttle C.A."/>
        </authorList>
    </citation>
    <scope>NUCLEOTIDE SEQUENCE</scope>
    <source>
        <strain evidence="1">Oxic1_7</strain>
    </source>
</reference>
<proteinExistence type="predicted"/>
<evidence type="ECO:0000313" key="1">
    <source>
        <dbReference type="EMBL" id="AKH48254.1"/>
    </source>
</evidence>
<sequence>MTPQQGQYIPSYFKNTQHLLHLLYFSFRGPRTVFFGSYSGFTHTPLHIIGLID</sequence>